<name>A0A0F9GPD2_9ZZZZ</name>
<evidence type="ECO:0000313" key="1">
    <source>
        <dbReference type="EMBL" id="KKL92356.1"/>
    </source>
</evidence>
<comment type="caution">
    <text evidence="1">The sequence shown here is derived from an EMBL/GenBank/DDBJ whole genome shotgun (WGS) entry which is preliminary data.</text>
</comment>
<reference evidence="1" key="1">
    <citation type="journal article" date="2015" name="Nature">
        <title>Complex archaea that bridge the gap between prokaryotes and eukaryotes.</title>
        <authorList>
            <person name="Spang A."/>
            <person name="Saw J.H."/>
            <person name="Jorgensen S.L."/>
            <person name="Zaremba-Niedzwiedzka K."/>
            <person name="Martijn J."/>
            <person name="Lind A.E."/>
            <person name="van Eijk R."/>
            <person name="Schleper C."/>
            <person name="Guy L."/>
            <person name="Ettema T.J."/>
        </authorList>
    </citation>
    <scope>NUCLEOTIDE SEQUENCE</scope>
</reference>
<gene>
    <name evidence="1" type="ORF">LCGC14_1885580</name>
</gene>
<protein>
    <submittedName>
        <fullName evidence="1">Uncharacterized protein</fullName>
    </submittedName>
</protein>
<organism evidence="1">
    <name type="scientific">marine sediment metagenome</name>
    <dbReference type="NCBI Taxonomy" id="412755"/>
    <lineage>
        <taxon>unclassified sequences</taxon>
        <taxon>metagenomes</taxon>
        <taxon>ecological metagenomes</taxon>
    </lineage>
</organism>
<sequence>ARANADLIVRAVNNHAQLLKALKHVRTTLSNIIGDSELLETYLPLLLKDVSIAIEEAKK</sequence>
<dbReference type="EMBL" id="LAZR01019490">
    <property type="protein sequence ID" value="KKL92356.1"/>
    <property type="molecule type" value="Genomic_DNA"/>
</dbReference>
<proteinExistence type="predicted"/>
<accession>A0A0F9GPD2</accession>
<feature type="non-terminal residue" evidence="1">
    <location>
        <position position="1"/>
    </location>
</feature>
<dbReference type="AlphaFoldDB" id="A0A0F9GPD2"/>